<keyword evidence="8 9" id="KW-0119">Carbohydrate metabolism</keyword>
<dbReference type="PRINTS" id="PR00990">
    <property type="entry name" value="RIBOKINASE"/>
</dbReference>
<comment type="activity regulation">
    <text evidence="9">Activated by a monovalent cation that binds near, but not in, the active site. The most likely occupant of the site in vivo is potassium. Ion binding induces a conformational change that may alter substrate affinity.</text>
</comment>
<feature type="binding site" evidence="9">
    <location>
        <position position="180"/>
    </location>
    <ligand>
        <name>ATP</name>
        <dbReference type="ChEBI" id="CHEBI:30616"/>
    </ligand>
</feature>
<dbReference type="Proteomes" id="UP001595909">
    <property type="component" value="Unassembled WGS sequence"/>
</dbReference>
<feature type="domain" description="Carbohydrate kinase PfkB" evidence="10">
    <location>
        <begin position="10"/>
        <end position="277"/>
    </location>
</feature>
<keyword evidence="7 9" id="KW-0630">Potassium</keyword>
<feature type="binding site" evidence="9">
    <location>
        <begin position="17"/>
        <end position="19"/>
    </location>
    <ligand>
        <name>substrate</name>
    </ligand>
</feature>
<feature type="binding site" evidence="9">
    <location>
        <begin position="234"/>
        <end position="235"/>
    </location>
    <ligand>
        <name>ATP</name>
        <dbReference type="ChEBI" id="CHEBI:30616"/>
    </ligand>
</feature>
<evidence type="ECO:0000256" key="2">
    <source>
        <dbReference type="ARBA" id="ARBA00022723"/>
    </source>
</evidence>
<comment type="subcellular location">
    <subcellularLocation>
        <location evidence="9">Cytoplasm</location>
    </subcellularLocation>
</comment>
<evidence type="ECO:0000313" key="12">
    <source>
        <dbReference type="Proteomes" id="UP001595909"/>
    </source>
</evidence>
<keyword evidence="4 9" id="KW-0418">Kinase</keyword>
<feature type="binding site" evidence="9">
    <location>
        <position position="265"/>
    </location>
    <ligand>
        <name>K(+)</name>
        <dbReference type="ChEBI" id="CHEBI:29103"/>
    </ligand>
</feature>
<evidence type="ECO:0000313" key="11">
    <source>
        <dbReference type="EMBL" id="MFC4835661.1"/>
    </source>
</evidence>
<name>A0ABV9RN63_9PSEU</name>
<dbReference type="EMBL" id="JBHSIM010000050">
    <property type="protein sequence ID" value="MFC4835661.1"/>
    <property type="molecule type" value="Genomic_DNA"/>
</dbReference>
<comment type="similarity">
    <text evidence="9">Belongs to the carbohydrate kinase PfkB family. Ribokinase subfamily.</text>
</comment>
<keyword evidence="9" id="KW-0963">Cytoplasm</keyword>
<protein>
    <recommendedName>
        <fullName evidence="9">Ribokinase</fullName>
        <shortName evidence="9">RK</shortName>
        <ecNumber evidence="9">2.7.1.15</ecNumber>
    </recommendedName>
</protein>
<feature type="binding site" evidence="9">
    <location>
        <position position="231"/>
    </location>
    <ligand>
        <name>K(+)</name>
        <dbReference type="ChEBI" id="CHEBI:29103"/>
    </ligand>
</feature>
<keyword evidence="5 9" id="KW-0067">ATP-binding</keyword>
<feature type="binding site" evidence="9">
    <location>
        <begin position="202"/>
        <end position="207"/>
    </location>
    <ligand>
        <name>ATP</name>
        <dbReference type="ChEBI" id="CHEBI:30616"/>
    </ligand>
</feature>
<evidence type="ECO:0000256" key="3">
    <source>
        <dbReference type="ARBA" id="ARBA00022741"/>
    </source>
</evidence>
<keyword evidence="3 9" id="KW-0547">Nucleotide-binding</keyword>
<comment type="cofactor">
    <cofactor evidence="9">
        <name>Mg(2+)</name>
        <dbReference type="ChEBI" id="CHEBI:18420"/>
    </cofactor>
    <text evidence="9">Requires a divalent cation, most likely magnesium in vivo, as an electrophilic catalyst to aid phosphoryl group transfer. It is the chelate of the metal and the nucleotide that is the actual substrate.</text>
</comment>
<feature type="binding site" evidence="9">
    <location>
        <position position="235"/>
    </location>
    <ligand>
        <name>substrate</name>
    </ligand>
</feature>
<dbReference type="InterPro" id="IPR002139">
    <property type="entry name" value="Ribo/fructo_kinase"/>
</dbReference>
<feature type="active site" description="Proton acceptor" evidence="9">
    <location>
        <position position="235"/>
    </location>
</feature>
<dbReference type="RefSeq" id="WP_274189451.1">
    <property type="nucleotide sequence ID" value="NZ_BAABHN010000050.1"/>
</dbReference>
<dbReference type="PANTHER" id="PTHR10584">
    <property type="entry name" value="SUGAR KINASE"/>
    <property type="match status" value="1"/>
</dbReference>
<keyword evidence="12" id="KW-1185">Reference proteome</keyword>
<evidence type="ECO:0000256" key="8">
    <source>
        <dbReference type="ARBA" id="ARBA00023277"/>
    </source>
</evidence>
<dbReference type="SUPFAM" id="SSF53613">
    <property type="entry name" value="Ribokinase-like"/>
    <property type="match status" value="1"/>
</dbReference>
<dbReference type="HAMAP" id="MF_01987">
    <property type="entry name" value="Ribokinase"/>
    <property type="match status" value="1"/>
</dbReference>
<feature type="binding site" evidence="9">
    <location>
        <position position="274"/>
    </location>
    <ligand>
        <name>K(+)</name>
        <dbReference type="ChEBI" id="CHEBI:29103"/>
    </ligand>
</feature>
<dbReference type="InterPro" id="IPR029056">
    <property type="entry name" value="Ribokinase-like"/>
</dbReference>
<dbReference type="EC" id="2.7.1.15" evidence="9"/>
<evidence type="ECO:0000256" key="6">
    <source>
        <dbReference type="ARBA" id="ARBA00022842"/>
    </source>
</evidence>
<comment type="catalytic activity">
    <reaction evidence="9">
        <text>D-ribose + ATP = D-ribose 5-phosphate + ADP + H(+)</text>
        <dbReference type="Rhea" id="RHEA:13697"/>
        <dbReference type="ChEBI" id="CHEBI:15378"/>
        <dbReference type="ChEBI" id="CHEBI:30616"/>
        <dbReference type="ChEBI" id="CHEBI:47013"/>
        <dbReference type="ChEBI" id="CHEBI:78346"/>
        <dbReference type="ChEBI" id="CHEBI:456216"/>
        <dbReference type="EC" id="2.7.1.15"/>
    </reaction>
</comment>
<dbReference type="PANTHER" id="PTHR10584:SF166">
    <property type="entry name" value="RIBOKINASE"/>
    <property type="match status" value="1"/>
</dbReference>
<keyword evidence="6 9" id="KW-0460">Magnesium</keyword>
<comment type="subunit">
    <text evidence="9">Homodimer.</text>
</comment>
<comment type="caution">
    <text evidence="11">The sequence shown here is derived from an EMBL/GenBank/DDBJ whole genome shotgun (WGS) entry which is preliminary data.</text>
</comment>
<dbReference type="CDD" id="cd01174">
    <property type="entry name" value="ribokinase"/>
    <property type="match status" value="1"/>
</dbReference>
<gene>
    <name evidence="9" type="primary">rbsK</name>
    <name evidence="11" type="ORF">ACFPEL_24850</name>
</gene>
<comment type="caution">
    <text evidence="9">Lacks conserved residue(s) required for the propagation of feature annotation.</text>
</comment>
<evidence type="ECO:0000259" key="10">
    <source>
        <dbReference type="Pfam" id="PF00294"/>
    </source>
</evidence>
<dbReference type="Gene3D" id="3.40.1190.20">
    <property type="match status" value="1"/>
</dbReference>
<evidence type="ECO:0000256" key="5">
    <source>
        <dbReference type="ARBA" id="ARBA00022840"/>
    </source>
</evidence>
<feature type="binding site" evidence="9">
    <location>
        <begin position="45"/>
        <end position="49"/>
    </location>
    <ligand>
        <name>substrate</name>
    </ligand>
</feature>
<reference evidence="12" key="1">
    <citation type="journal article" date="2019" name="Int. J. Syst. Evol. Microbiol.">
        <title>The Global Catalogue of Microorganisms (GCM) 10K type strain sequencing project: providing services to taxonomists for standard genome sequencing and annotation.</title>
        <authorList>
            <consortium name="The Broad Institute Genomics Platform"/>
            <consortium name="The Broad Institute Genome Sequencing Center for Infectious Disease"/>
            <person name="Wu L."/>
            <person name="Ma J."/>
        </authorList>
    </citation>
    <scope>NUCLEOTIDE SEQUENCE [LARGE SCALE GENOMIC DNA]</scope>
    <source>
        <strain evidence="12">CCUG 50347</strain>
    </source>
</reference>
<keyword evidence="1 9" id="KW-0808">Transferase</keyword>
<feature type="binding site" evidence="9">
    <location>
        <position position="229"/>
    </location>
    <ligand>
        <name>K(+)</name>
        <dbReference type="ChEBI" id="CHEBI:29103"/>
    </ligand>
</feature>
<evidence type="ECO:0000256" key="1">
    <source>
        <dbReference type="ARBA" id="ARBA00022679"/>
    </source>
</evidence>
<feature type="binding site" evidence="9">
    <location>
        <position position="268"/>
    </location>
    <ligand>
        <name>K(+)</name>
        <dbReference type="ChEBI" id="CHEBI:29103"/>
    </ligand>
</feature>
<keyword evidence="2 9" id="KW-0479">Metal-binding</keyword>
<dbReference type="Pfam" id="PF00294">
    <property type="entry name" value="PfkB"/>
    <property type="match status" value="1"/>
</dbReference>
<dbReference type="InterPro" id="IPR011611">
    <property type="entry name" value="PfkB_dom"/>
</dbReference>
<feature type="binding site" evidence="9">
    <location>
        <position position="140"/>
    </location>
    <ligand>
        <name>substrate</name>
    </ligand>
</feature>
<dbReference type="GO" id="GO:0004747">
    <property type="term" value="F:ribokinase activity"/>
    <property type="evidence" value="ECO:0007669"/>
    <property type="project" value="UniProtKB-EC"/>
</dbReference>
<evidence type="ECO:0000256" key="7">
    <source>
        <dbReference type="ARBA" id="ARBA00022958"/>
    </source>
</evidence>
<evidence type="ECO:0000256" key="9">
    <source>
        <dbReference type="HAMAP-Rule" id="MF_01987"/>
    </source>
</evidence>
<proteinExistence type="inferred from homology"/>
<comment type="function">
    <text evidence="9">Catalyzes the phosphorylation of ribose at O-5 in a reaction requiring ATP and magnesium. The resulting D-ribose-5-phosphate can then be used either for sythesis of nucleotides, histidine, and tryptophan, or as a component of the pentose phosphate pathway.</text>
</comment>
<dbReference type="InterPro" id="IPR011877">
    <property type="entry name" value="Ribokinase"/>
</dbReference>
<evidence type="ECO:0000256" key="4">
    <source>
        <dbReference type="ARBA" id="ARBA00022777"/>
    </source>
</evidence>
<organism evidence="11 12">
    <name type="scientific">Actinomycetospora chibensis</name>
    <dbReference type="NCBI Taxonomy" id="663606"/>
    <lineage>
        <taxon>Bacteria</taxon>
        <taxon>Bacillati</taxon>
        <taxon>Actinomycetota</taxon>
        <taxon>Actinomycetes</taxon>
        <taxon>Pseudonocardiales</taxon>
        <taxon>Pseudonocardiaceae</taxon>
        <taxon>Actinomycetospora</taxon>
    </lineage>
</organism>
<feature type="binding site" evidence="9">
    <location>
        <position position="270"/>
    </location>
    <ligand>
        <name>K(+)</name>
        <dbReference type="ChEBI" id="CHEBI:29103"/>
    </ligand>
</feature>
<sequence length="287" mass="28656">MASPRSGPTVAVVGSVNLDLVARVERLPAPGETLTARSVTRVPGGKGANQALAAARLGARVRLFAAVGTDPLAGEALTLLRDGGVELGSVRRVRDAPTGTAVIQVDDDGETTIVVDPGANATLTVDPAALDADVVLTVLEVPDEPVATAMAASGFTVLNAAPARAVAGDVLAGLDLLCVNAGEYGALAAHADLDDVVAVAITHGAAGAELRRRGRVVAHVASPPVDAVDGTAAGDAFTAALAIALATGVDDESALTRACRAGALTATRPGAQPSLPTFEEIDVPWPR</sequence>
<accession>A0ABV9RN63</accession>
<comment type="pathway">
    <text evidence="9">Carbohydrate metabolism; D-ribose degradation; D-ribose 5-phosphate from beta-D-ribopyranose: step 2/2.</text>
</comment>